<comment type="function">
    <text evidence="10">Core subunit of the mitochondrial membrane respiratory chain NADH dehydrogenase (Complex I) which catalyzes electron transfer from NADH through the respiratory chain, using ubiquinone as an electron acceptor. Essential for the catalytic activity and assembly of complex I.</text>
</comment>
<dbReference type="CTD" id="4540"/>
<name>Q674N3_TRIVP</name>
<proteinExistence type="inferred from homology"/>
<keyword evidence="7 10" id="KW-1133">Transmembrane helix</keyword>
<dbReference type="InterPro" id="IPR001750">
    <property type="entry name" value="ND/Mrp_TM"/>
</dbReference>
<evidence type="ECO:0000256" key="1">
    <source>
        <dbReference type="ARBA" id="ARBA00003257"/>
    </source>
</evidence>
<feature type="transmembrane region" description="Helical" evidence="10">
    <location>
        <begin position="266"/>
        <end position="287"/>
    </location>
</feature>
<dbReference type="PANTHER" id="PTHR42829">
    <property type="entry name" value="NADH-UBIQUINONE OXIDOREDUCTASE CHAIN 5"/>
    <property type="match status" value="1"/>
</dbReference>
<keyword evidence="6" id="KW-0249">Electron transport</keyword>
<accession>Q674N3</accession>
<evidence type="ECO:0000256" key="6">
    <source>
        <dbReference type="ARBA" id="ARBA00022982"/>
    </source>
</evidence>
<sequence length="560" mass="63363">MLNFKATAHLCTILATTFAYLFFEVIKNSKIMMIEWNMTKIMCLSLKFKLMLDLNSMIFTATVMIITSSVILYSTYYMSHSNKSNQFMKTIMIFILSMTTLIFSANLPSMMLGWEGLGMSSFILIMFYKSKKALTSSFLTMMINRVGDITLIMSALFFMNMNSWSFETFCNLSMSKEPIMLMMVALFSKSAQLPLSSWLTEAMAAPTPVSALVHSSTLVTAGIYIMIRFESTISNMKMTKVVMFIGMITIIMAGMNSITEWDIKKTIALSTLMQLSIIFFSISLNLFKLSMFHLILHATFKALIFLCASTFINTFNTQDMRKMSTAGHHMSSTQTAFNLANLSMCGFPFMSGAYSKELIMEAAHSTSYSMISSVMLLISLTCSIFYSIKMMFSVGSFTTMMQPVSKLKETKNQKNSIMMLLVPSIIMGNKLNWLMNIEHTIPAVSNIQKYHPMIALISSIMLISTMMKAQTGKHIKNTKEGLTLINYMMFSKNFSLQMKNKTLMMYMINLKSSESGTTEHLIKAIKNAAKLPSKKMHMMNASNMKTLIMVLIIMMMLVKF</sequence>
<keyword evidence="8 10" id="KW-0472">Membrane</keyword>
<keyword evidence="10" id="KW-0830">Ubiquinone</keyword>
<evidence type="ECO:0000256" key="7">
    <source>
        <dbReference type="ARBA" id="ARBA00022989"/>
    </source>
</evidence>
<organism evidence="13">
    <name type="scientific">Trialeurodes vaporariorum</name>
    <name type="common">Greenhouse whitefly</name>
    <name type="synonym">Aleyrodes vaporariorum</name>
    <dbReference type="NCBI Taxonomy" id="88556"/>
    <lineage>
        <taxon>Eukaryota</taxon>
        <taxon>Metazoa</taxon>
        <taxon>Ecdysozoa</taxon>
        <taxon>Arthropoda</taxon>
        <taxon>Hexapoda</taxon>
        <taxon>Insecta</taxon>
        <taxon>Pterygota</taxon>
        <taxon>Neoptera</taxon>
        <taxon>Paraneoptera</taxon>
        <taxon>Hemiptera</taxon>
        <taxon>Sternorrhyncha</taxon>
        <taxon>Aleyrodoidea</taxon>
        <taxon>Aleyrodidae</taxon>
        <taxon>Aleyrodinae</taxon>
        <taxon>Trialeurodes</taxon>
    </lineage>
</organism>
<dbReference type="PRINTS" id="PR01434">
    <property type="entry name" value="NADHDHGNASE5"/>
</dbReference>
<dbReference type="EC" id="7.1.1.2" evidence="3 10"/>
<feature type="transmembrane region" description="Helical" evidence="10">
    <location>
        <begin position="293"/>
        <end position="315"/>
    </location>
</feature>
<dbReference type="EMBL" id="AY521265">
    <property type="protein sequence ID" value="AAU14227.1"/>
    <property type="molecule type" value="Genomic_DNA"/>
</dbReference>
<dbReference type="GO" id="GO:0003954">
    <property type="term" value="F:NADH dehydrogenase activity"/>
    <property type="evidence" value="ECO:0007669"/>
    <property type="project" value="TreeGrafter"/>
</dbReference>
<dbReference type="GO" id="GO:0016020">
    <property type="term" value="C:membrane"/>
    <property type="evidence" value="ECO:0007669"/>
    <property type="project" value="UniProtKB-SubCell"/>
</dbReference>
<feature type="transmembrane region" description="Helical" evidence="10">
    <location>
        <begin position="417"/>
        <end position="435"/>
    </location>
</feature>
<feature type="domain" description="NADH:quinone oxidoreductase/Mrp antiporter transmembrane" evidence="11">
    <location>
        <begin position="104"/>
        <end position="374"/>
    </location>
</feature>
<feature type="transmembrane region" description="Helical" evidence="10">
    <location>
        <begin position="241"/>
        <end position="259"/>
    </location>
</feature>
<evidence type="ECO:0000256" key="3">
    <source>
        <dbReference type="ARBA" id="ARBA00012944"/>
    </source>
</evidence>
<comment type="subcellular location">
    <subcellularLocation>
        <location evidence="2">Membrane</location>
        <topology evidence="2">Multi-pass membrane protein</topology>
    </subcellularLocation>
</comment>
<dbReference type="PANTHER" id="PTHR42829:SF2">
    <property type="entry name" value="NADH-UBIQUINONE OXIDOREDUCTASE CHAIN 5"/>
    <property type="match status" value="1"/>
</dbReference>
<dbReference type="GO" id="GO:0042773">
    <property type="term" value="P:ATP synthesis coupled electron transport"/>
    <property type="evidence" value="ECO:0007669"/>
    <property type="project" value="InterPro"/>
</dbReference>
<keyword evidence="10" id="KW-0520">NAD</keyword>
<evidence type="ECO:0000256" key="4">
    <source>
        <dbReference type="ARBA" id="ARBA00021096"/>
    </source>
</evidence>
<feature type="transmembrane region" description="Helical" evidence="10">
    <location>
        <begin position="87"/>
        <end position="105"/>
    </location>
</feature>
<dbReference type="GO" id="GO:0015990">
    <property type="term" value="P:electron transport coupled proton transport"/>
    <property type="evidence" value="ECO:0007669"/>
    <property type="project" value="TreeGrafter"/>
</dbReference>
<evidence type="ECO:0000259" key="11">
    <source>
        <dbReference type="Pfam" id="PF00361"/>
    </source>
</evidence>
<reference evidence="13" key="2">
    <citation type="journal article" date="2004" name="BMC Evol. Biol.">
        <title>Organization of the mitochondrial genomes of whiteflies, aphids, and psyllids (Hemiptera, Sternorrhyncha).</title>
        <authorList>
            <person name="Thao M.L."/>
            <person name="Baumann L."/>
            <person name="Baumann P."/>
        </authorList>
    </citation>
    <scope>NUCLEOTIDE SEQUENCE</scope>
</reference>
<feature type="transmembrane region" description="Helical" evidence="10">
    <location>
        <begin position="374"/>
        <end position="397"/>
    </location>
</feature>
<evidence type="ECO:0000256" key="2">
    <source>
        <dbReference type="ARBA" id="ARBA00004141"/>
    </source>
</evidence>
<feature type="transmembrane region" description="Helical" evidence="10">
    <location>
        <begin position="336"/>
        <end position="354"/>
    </location>
</feature>
<feature type="domain" description="NADH-Ubiquinone oxidoreductase (complex I) chain 5 N-terminal" evidence="12">
    <location>
        <begin position="43"/>
        <end position="88"/>
    </location>
</feature>
<protein>
    <recommendedName>
        <fullName evidence="4 10">NADH-ubiquinone oxidoreductase chain 5</fullName>
        <ecNumber evidence="3 10">7.1.1.2</ecNumber>
    </recommendedName>
</protein>
<evidence type="ECO:0000256" key="10">
    <source>
        <dbReference type="RuleBase" id="RU003404"/>
    </source>
</evidence>
<evidence type="ECO:0000313" key="13">
    <source>
        <dbReference type="EMBL" id="AAU14227.1"/>
    </source>
</evidence>
<dbReference type="InterPro" id="IPR003945">
    <property type="entry name" value="NU5C-like"/>
</dbReference>
<comment type="catalytic activity">
    <reaction evidence="9 10">
        <text>a ubiquinone + NADH + 5 H(+)(in) = a ubiquinol + NAD(+) + 4 H(+)(out)</text>
        <dbReference type="Rhea" id="RHEA:29091"/>
        <dbReference type="Rhea" id="RHEA-COMP:9565"/>
        <dbReference type="Rhea" id="RHEA-COMP:9566"/>
        <dbReference type="ChEBI" id="CHEBI:15378"/>
        <dbReference type="ChEBI" id="CHEBI:16389"/>
        <dbReference type="ChEBI" id="CHEBI:17976"/>
        <dbReference type="ChEBI" id="CHEBI:57540"/>
        <dbReference type="ChEBI" id="CHEBI:57945"/>
        <dbReference type="EC" id="7.1.1.2"/>
    </reaction>
</comment>
<evidence type="ECO:0000256" key="5">
    <source>
        <dbReference type="ARBA" id="ARBA00022692"/>
    </source>
</evidence>
<comment type="function">
    <text evidence="1">Core subunit of the mitochondrial membrane respiratory chain NADH dehydrogenase (Complex I) that is believed to belong to the minimal assembly required for catalysis. Complex I functions in the transfer of electrons from NADH to the respiratory chain. The immediate electron acceptor for the enzyme is believed to be ubiquinone.</text>
</comment>
<dbReference type="RefSeq" id="YP_086821.1">
    <property type="nucleotide sequence ID" value="NC_006280.1"/>
</dbReference>
<keyword evidence="10 13" id="KW-0496">Mitochondrion</keyword>
<dbReference type="Pfam" id="PF00662">
    <property type="entry name" value="Proton_antipo_N"/>
    <property type="match status" value="1"/>
</dbReference>
<reference evidence="13" key="1">
    <citation type="journal article" date="2004" name="Appl. Environ. Microbiol.">
        <title>Evolutionary relationships of primary prokaryotic endosymbionts of whiteflies and their hosts.</title>
        <authorList>
            <person name="Thao M.L."/>
            <person name="Baumann P."/>
        </authorList>
    </citation>
    <scope>NUCLEOTIDE SEQUENCE</scope>
</reference>
<gene>
    <name evidence="13" type="primary">nd5</name>
</gene>
<feature type="transmembrane region" description="Helical" evidence="10">
    <location>
        <begin position="540"/>
        <end position="558"/>
    </location>
</feature>
<dbReference type="Pfam" id="PF00361">
    <property type="entry name" value="Proton_antipo_M"/>
    <property type="match status" value="1"/>
</dbReference>
<feature type="transmembrane region" description="Helical" evidence="10">
    <location>
        <begin position="54"/>
        <end position="75"/>
    </location>
</feature>
<dbReference type="GeneID" id="3021808"/>
<feature type="transmembrane region" description="Helical" evidence="10">
    <location>
        <begin position="450"/>
        <end position="469"/>
    </location>
</feature>
<dbReference type="AlphaFoldDB" id="Q674N3"/>
<feature type="transmembrane region" description="Helical" evidence="10">
    <location>
        <begin position="211"/>
        <end position="229"/>
    </location>
</feature>
<evidence type="ECO:0000256" key="9">
    <source>
        <dbReference type="ARBA" id="ARBA00049551"/>
    </source>
</evidence>
<geneLocation type="mitochondrion" evidence="13"/>
<dbReference type="GO" id="GO:0008137">
    <property type="term" value="F:NADH dehydrogenase (ubiquinone) activity"/>
    <property type="evidence" value="ECO:0007669"/>
    <property type="project" value="UniProtKB-EC"/>
</dbReference>
<feature type="transmembrane region" description="Helical" evidence="10">
    <location>
        <begin position="142"/>
        <end position="159"/>
    </location>
</feature>
<keyword evidence="10" id="KW-0813">Transport</keyword>
<evidence type="ECO:0000256" key="8">
    <source>
        <dbReference type="ARBA" id="ARBA00023136"/>
    </source>
</evidence>
<dbReference type="InterPro" id="IPR001516">
    <property type="entry name" value="Proton_antipo_N"/>
</dbReference>
<comment type="similarity">
    <text evidence="10">Belongs to the complex I subunit 5 family.</text>
</comment>
<keyword evidence="5 10" id="KW-0812">Transmembrane</keyword>
<evidence type="ECO:0000259" key="12">
    <source>
        <dbReference type="Pfam" id="PF00662"/>
    </source>
</evidence>